<sequence length="243" mass="26579">MRVNSGMASKAIGIGNKKAGAKSHRPSSRRISNQCLAVGNHTANGRQVAEAPSSGNSRSSFLNLWRSRTTSKALRKACEHRRFLRCPLDGIGSFQLHGVATREGYAPGYTSALTGISTALTIVKQLNDIDQKVDEASFKLKIAEISSAFAEAKLGLIDAQQELRQKETEIAALKSSLQRKDETVEHSGYRYRCDAEKQPIGTAFCPICMDDGRFVLTVQSDKSGRPYVCPRCDGNFGYLSAFR</sequence>
<accession>W6RFR6</accession>
<evidence type="ECO:0000256" key="2">
    <source>
        <dbReference type="SAM" id="MobiDB-lite"/>
    </source>
</evidence>
<protein>
    <submittedName>
        <fullName evidence="3">Conserved protein</fullName>
    </submittedName>
</protein>
<evidence type="ECO:0000256" key="1">
    <source>
        <dbReference type="SAM" id="Coils"/>
    </source>
</evidence>
<dbReference type="Proteomes" id="UP000019443">
    <property type="component" value="Chromosome"/>
</dbReference>
<evidence type="ECO:0000313" key="4">
    <source>
        <dbReference type="Proteomes" id="UP000019443"/>
    </source>
</evidence>
<dbReference type="HOGENOM" id="CLU_1141864_0_0_5"/>
<name>W6RFR6_9HYPH</name>
<gene>
    <name evidence="3" type="ORF">LPU83_1850</name>
</gene>
<dbReference type="KEGG" id="rhl:LPU83_1850"/>
<feature type="coiled-coil region" evidence="1">
    <location>
        <begin position="156"/>
        <end position="183"/>
    </location>
</feature>
<proteinExistence type="predicted"/>
<organism evidence="3 4">
    <name type="scientific">Rhizobium favelukesii</name>
    <dbReference type="NCBI Taxonomy" id="348824"/>
    <lineage>
        <taxon>Bacteria</taxon>
        <taxon>Pseudomonadati</taxon>
        <taxon>Pseudomonadota</taxon>
        <taxon>Alphaproteobacteria</taxon>
        <taxon>Hyphomicrobiales</taxon>
        <taxon>Rhizobiaceae</taxon>
        <taxon>Rhizobium/Agrobacterium group</taxon>
        <taxon>Rhizobium</taxon>
    </lineage>
</organism>
<dbReference type="EMBL" id="HG916852">
    <property type="protein sequence ID" value="CDM57513.1"/>
    <property type="molecule type" value="Genomic_DNA"/>
</dbReference>
<evidence type="ECO:0000313" key="3">
    <source>
        <dbReference type="EMBL" id="CDM57513.1"/>
    </source>
</evidence>
<dbReference type="PATRIC" id="fig|348824.6.peg.1986"/>
<keyword evidence="4" id="KW-1185">Reference proteome</keyword>
<feature type="compositionally biased region" description="Basic residues" evidence="2">
    <location>
        <begin position="19"/>
        <end position="28"/>
    </location>
</feature>
<keyword evidence="1" id="KW-0175">Coiled coil</keyword>
<reference evidence="3" key="1">
    <citation type="submission" date="2013-11" db="EMBL/GenBank/DDBJ databases">
        <title>Draft genome sequence of the broad-host-range Rhizobium sp. LPU83 strain, a member of the low-genetic diversity Oregon-like Rhizobium sp. group.</title>
        <authorList>
            <person name="Wibberg D."/>
            <person name="Puehler A."/>
            <person name="Schlueter A."/>
        </authorList>
    </citation>
    <scope>NUCLEOTIDE SEQUENCE [LARGE SCALE GENOMIC DNA]</scope>
    <source>
        <strain evidence="3">LPU83</strain>
    </source>
</reference>
<feature type="region of interest" description="Disordered" evidence="2">
    <location>
        <begin position="1"/>
        <end position="30"/>
    </location>
</feature>
<dbReference type="AlphaFoldDB" id="W6RFR6"/>